<organism evidence="1 2">
    <name type="scientific">Pantoea phage vB_PagS_AAS23</name>
    <dbReference type="NCBI Taxonomy" id="2499073"/>
    <lineage>
        <taxon>Viruses</taxon>
        <taxon>Duplodnaviria</taxon>
        <taxon>Heunggongvirae</taxon>
        <taxon>Uroviricota</taxon>
        <taxon>Caudoviricetes</taxon>
        <taxon>Drexlerviridae</taxon>
        <taxon>Sauletekiovirus</taxon>
        <taxon>Sauletekiovirus AAS23</taxon>
    </lineage>
</organism>
<accession>A0A3S9U7R0</accession>
<evidence type="ECO:0000313" key="1">
    <source>
        <dbReference type="EMBL" id="AZS06342.1"/>
    </source>
</evidence>
<keyword evidence="2" id="KW-1185">Reference proteome</keyword>
<dbReference type="Proteomes" id="UP000288641">
    <property type="component" value="Segment"/>
</dbReference>
<gene>
    <name evidence="1" type="ORF">AAS23_gp29</name>
</gene>
<sequence>MFFILKSAATFRKSCILYGYIFKIKKPIKSCVFASDKSYIKSAVNLMPQK</sequence>
<name>A0A3S9U7R0_9CAUD</name>
<reference evidence="1 2" key="1">
    <citation type="submission" date="2018-10" db="EMBL/GenBank/DDBJ databases">
        <title>Complete genome sequence of Pantoea phage vB_PagS_AAS23.</title>
        <authorList>
            <person name="Truncaite L."/>
            <person name="Simoliuniene M."/>
            <person name="Kazlauskas D."/>
            <person name="Meskys R."/>
            <person name="Simoliunas E."/>
        </authorList>
    </citation>
    <scope>NUCLEOTIDE SEQUENCE [LARGE SCALE GENOMIC DNA]</scope>
    <source>
        <strain evidence="1">AAS23</strain>
    </source>
</reference>
<proteinExistence type="predicted"/>
<evidence type="ECO:0000313" key="2">
    <source>
        <dbReference type="Proteomes" id="UP000288641"/>
    </source>
</evidence>
<protein>
    <submittedName>
        <fullName evidence="1">Uncharacterized protein</fullName>
    </submittedName>
</protein>
<dbReference type="EMBL" id="MK095606">
    <property type="protein sequence ID" value="AZS06342.1"/>
    <property type="molecule type" value="Genomic_DNA"/>
</dbReference>